<feature type="transmembrane region" description="Helical" evidence="1">
    <location>
        <begin position="215"/>
        <end position="235"/>
    </location>
</feature>
<feature type="transmembrane region" description="Helical" evidence="1">
    <location>
        <begin position="182"/>
        <end position="203"/>
    </location>
</feature>
<sequence>MPFTISHAAIVAPLYKIRPKDASLTGLIIGSMVPDFLYFFRLNPYADAGHHLPGIFLYDLPLAILLAYAWHHWLRYPVMRYAPTFAAARVTRYHFFNWHQYFMQHTLVVLYSVLAGITTHLFLDAFTHESGYFVRIIPPLQGHWGQLPAWYMMQILTSVAGLMVLFYYFFKIPIKPAANRIPFLPAIVFWVMVGILSSIILVINEQVHFIACEGMDYLAVILGGVMYGFFGVAAIDSWRNGANISLKNT</sequence>
<keyword evidence="1" id="KW-0472">Membrane</keyword>
<dbReference type="RefSeq" id="WP_073078154.1">
    <property type="nucleotide sequence ID" value="NZ_FRBL01000001.1"/>
</dbReference>
<feature type="transmembrane region" description="Helical" evidence="1">
    <location>
        <begin position="22"/>
        <end position="40"/>
    </location>
</feature>
<feature type="transmembrane region" description="Helical" evidence="1">
    <location>
        <begin position="149"/>
        <end position="170"/>
    </location>
</feature>
<dbReference type="Proteomes" id="UP000184420">
    <property type="component" value="Unassembled WGS sequence"/>
</dbReference>
<protein>
    <recommendedName>
        <fullName evidence="4">DUF4184 family protein</fullName>
    </recommendedName>
</protein>
<name>A0A1M6WUY4_9BACT</name>
<dbReference type="InterPro" id="IPR025238">
    <property type="entry name" value="DUF4184"/>
</dbReference>
<dbReference type="AlphaFoldDB" id="A0A1M6WUY4"/>
<dbReference type="OrthoDB" id="8481923at2"/>
<evidence type="ECO:0000256" key="1">
    <source>
        <dbReference type="SAM" id="Phobius"/>
    </source>
</evidence>
<reference evidence="2 3" key="1">
    <citation type="submission" date="2016-11" db="EMBL/GenBank/DDBJ databases">
        <authorList>
            <person name="Jaros S."/>
            <person name="Januszkiewicz K."/>
            <person name="Wedrychowicz H."/>
        </authorList>
    </citation>
    <scope>NUCLEOTIDE SEQUENCE [LARGE SCALE GENOMIC DNA]</scope>
    <source>
        <strain evidence="2 3">DSM 27406</strain>
    </source>
</reference>
<accession>A0A1M6WUY4</accession>
<dbReference type="Pfam" id="PF13803">
    <property type="entry name" value="DUF4184"/>
    <property type="match status" value="1"/>
</dbReference>
<keyword evidence="1" id="KW-0812">Transmembrane</keyword>
<organism evidence="2 3">
    <name type="scientific">Chitinophaga jiangningensis</name>
    <dbReference type="NCBI Taxonomy" id="1419482"/>
    <lineage>
        <taxon>Bacteria</taxon>
        <taxon>Pseudomonadati</taxon>
        <taxon>Bacteroidota</taxon>
        <taxon>Chitinophagia</taxon>
        <taxon>Chitinophagales</taxon>
        <taxon>Chitinophagaceae</taxon>
        <taxon>Chitinophaga</taxon>
    </lineage>
</organism>
<proteinExistence type="predicted"/>
<keyword evidence="3" id="KW-1185">Reference proteome</keyword>
<evidence type="ECO:0008006" key="4">
    <source>
        <dbReference type="Google" id="ProtNLM"/>
    </source>
</evidence>
<keyword evidence="1" id="KW-1133">Transmembrane helix</keyword>
<gene>
    <name evidence="2" type="ORF">SAMN05444266_101777</name>
</gene>
<feature type="transmembrane region" description="Helical" evidence="1">
    <location>
        <begin position="101"/>
        <end position="123"/>
    </location>
</feature>
<feature type="transmembrane region" description="Helical" evidence="1">
    <location>
        <begin position="52"/>
        <end position="70"/>
    </location>
</feature>
<dbReference type="STRING" id="1419482.SAMN05444266_101777"/>
<evidence type="ECO:0000313" key="3">
    <source>
        <dbReference type="Proteomes" id="UP000184420"/>
    </source>
</evidence>
<dbReference type="EMBL" id="FRBL01000001">
    <property type="protein sequence ID" value="SHK97518.1"/>
    <property type="molecule type" value="Genomic_DNA"/>
</dbReference>
<evidence type="ECO:0000313" key="2">
    <source>
        <dbReference type="EMBL" id="SHK97518.1"/>
    </source>
</evidence>